<dbReference type="STRING" id="454130.A0A0U5C6J2"/>
<dbReference type="Proteomes" id="UP000054771">
    <property type="component" value="Unassembled WGS sequence"/>
</dbReference>
<dbReference type="InterPro" id="IPR051052">
    <property type="entry name" value="Diverse_substrate_MTase"/>
</dbReference>
<dbReference type="CDD" id="cd02440">
    <property type="entry name" value="AdoMet_MTases"/>
    <property type="match status" value="1"/>
</dbReference>
<dbReference type="PANTHER" id="PTHR44942">
    <property type="entry name" value="METHYLTRANSF_11 DOMAIN-CONTAINING PROTEIN"/>
    <property type="match status" value="1"/>
</dbReference>
<protein>
    <recommendedName>
        <fullName evidence="1">Methyltransferase type 11 domain-containing protein</fullName>
    </recommendedName>
</protein>
<keyword evidence="3" id="KW-1185">Reference proteome</keyword>
<evidence type="ECO:0000313" key="3">
    <source>
        <dbReference type="Proteomes" id="UP000054771"/>
    </source>
</evidence>
<dbReference type="GO" id="GO:0008757">
    <property type="term" value="F:S-adenosylmethionine-dependent methyltransferase activity"/>
    <property type="evidence" value="ECO:0007669"/>
    <property type="project" value="InterPro"/>
</dbReference>
<accession>A0A0U5C6J2</accession>
<dbReference type="SUPFAM" id="SSF53335">
    <property type="entry name" value="S-adenosyl-L-methionine-dependent methyltransferases"/>
    <property type="match status" value="1"/>
</dbReference>
<name>A0A0U5C6J2_ASPCI</name>
<dbReference type="Pfam" id="PF08241">
    <property type="entry name" value="Methyltransf_11"/>
    <property type="match status" value="1"/>
</dbReference>
<dbReference type="InterPro" id="IPR029063">
    <property type="entry name" value="SAM-dependent_MTases_sf"/>
</dbReference>
<dbReference type="OMA" id="SETMFFE"/>
<sequence>MLEKTFRSYTAEQGKTYVQNRLDYHPNLYNTVLSHHTSTGGKLDLVLDVGCGPGLAIANLAPHFTTAIGLDPSEGMIATARSRVANLPTSASGTPIRFEVSTAEELGRDLDPAVADASVDLIVVATAAHWFDMPAFWTSAARVLKPSGTVAIWASGHMAVHPDMPNAHAIQEAMDRIETQYVQQHFTAGNWMTRDRYENLGLPWTIEPRVSGFDPASFVRKDWGARDEDFYAVGQPEVGLDAFERMIGTGSPITRWREANPTLVGTESDVVRIFRREIERLLRETGVKEGEEKVRGATTGFLLMVKRDA</sequence>
<dbReference type="OrthoDB" id="10027013at2759"/>
<gene>
    <name evidence="2" type="ORF">ASPCAL05192</name>
</gene>
<dbReference type="InterPro" id="IPR013216">
    <property type="entry name" value="Methyltransf_11"/>
</dbReference>
<reference evidence="3" key="1">
    <citation type="journal article" date="2016" name="Genome Announc.">
        <title>Draft genome sequences of fungus Aspergillus calidoustus.</title>
        <authorList>
            <person name="Horn F."/>
            <person name="Linde J."/>
            <person name="Mattern D.J."/>
            <person name="Walther G."/>
            <person name="Guthke R."/>
            <person name="Scherlach K."/>
            <person name="Martin K."/>
            <person name="Brakhage A.A."/>
            <person name="Petzke L."/>
            <person name="Valiante V."/>
        </authorList>
    </citation>
    <scope>NUCLEOTIDE SEQUENCE [LARGE SCALE GENOMIC DNA]</scope>
    <source>
        <strain evidence="3">SF006504</strain>
    </source>
</reference>
<proteinExistence type="predicted"/>
<dbReference type="PANTHER" id="PTHR44942:SF10">
    <property type="entry name" value="METHYLTRANSFERASE TYPE 11 DOMAIN-CONTAINING PROTEIN"/>
    <property type="match status" value="1"/>
</dbReference>
<organism evidence="2 3">
    <name type="scientific">Aspergillus calidoustus</name>
    <dbReference type="NCBI Taxonomy" id="454130"/>
    <lineage>
        <taxon>Eukaryota</taxon>
        <taxon>Fungi</taxon>
        <taxon>Dikarya</taxon>
        <taxon>Ascomycota</taxon>
        <taxon>Pezizomycotina</taxon>
        <taxon>Eurotiomycetes</taxon>
        <taxon>Eurotiomycetidae</taxon>
        <taxon>Eurotiales</taxon>
        <taxon>Aspergillaceae</taxon>
        <taxon>Aspergillus</taxon>
        <taxon>Aspergillus subgen. Nidulantes</taxon>
    </lineage>
</organism>
<dbReference type="AlphaFoldDB" id="A0A0U5C6J2"/>
<dbReference type="Gene3D" id="3.40.50.150">
    <property type="entry name" value="Vaccinia Virus protein VP39"/>
    <property type="match status" value="1"/>
</dbReference>
<evidence type="ECO:0000313" key="2">
    <source>
        <dbReference type="EMBL" id="CEL04060.1"/>
    </source>
</evidence>
<evidence type="ECO:0000259" key="1">
    <source>
        <dbReference type="Pfam" id="PF08241"/>
    </source>
</evidence>
<feature type="domain" description="Methyltransferase type 11" evidence="1">
    <location>
        <begin position="47"/>
        <end position="152"/>
    </location>
</feature>
<dbReference type="EMBL" id="CDMC01000004">
    <property type="protein sequence ID" value="CEL04060.1"/>
    <property type="molecule type" value="Genomic_DNA"/>
</dbReference>